<evidence type="ECO:0000313" key="2">
    <source>
        <dbReference type="Proteomes" id="UP001060085"/>
    </source>
</evidence>
<comment type="caution">
    <text evidence="1">The sequence shown here is derived from an EMBL/GenBank/DDBJ whole genome shotgun (WGS) entry which is preliminary data.</text>
</comment>
<sequence length="352" mass="39471">MGRSPCCDETGLKKGPWTSEEDDKLISFIQKHGHGSWRALPKLAGLNRCGKSCRLRWTNYLRPDIKRGKFSPEEEQTILNLHSVLGNKWSTIATHLPGRTDNEIKNFWNTHLKKKLIQNGIDPITHRPAPPTATTWPHLIALSSNLNDIIQQYSLQKQMAANLQYYLQYLLQPPPPPPLLLEPSNMPPATSSSYNNNIIVNYQEQKQQQQQLDDHQMIPFSHLPHLQLIPPCNFHDSSSPSSSASSLNKDILMILMNNNNNNNLEASSSDHHHHHPWLPPAPHHSSLSPSTAALPTHVSHQLPIQEVAATLSLPPANVAGADECSTLSFEGNTSFLWNEIPLLDDPLFHEIA</sequence>
<accession>A0ACC0BB57</accession>
<gene>
    <name evidence="1" type="ORF">M9H77_19725</name>
</gene>
<keyword evidence="2" id="KW-1185">Reference proteome</keyword>
<protein>
    <submittedName>
        <fullName evidence="1">Uncharacterized protein</fullName>
    </submittedName>
</protein>
<reference evidence="2" key="1">
    <citation type="journal article" date="2023" name="Nat. Plants">
        <title>Single-cell RNA sequencing provides a high-resolution roadmap for understanding the multicellular compartmentation of specialized metabolism.</title>
        <authorList>
            <person name="Sun S."/>
            <person name="Shen X."/>
            <person name="Li Y."/>
            <person name="Li Y."/>
            <person name="Wang S."/>
            <person name="Li R."/>
            <person name="Zhang H."/>
            <person name="Shen G."/>
            <person name="Guo B."/>
            <person name="Wei J."/>
            <person name="Xu J."/>
            <person name="St-Pierre B."/>
            <person name="Chen S."/>
            <person name="Sun C."/>
        </authorList>
    </citation>
    <scope>NUCLEOTIDE SEQUENCE [LARGE SCALE GENOMIC DNA]</scope>
</reference>
<organism evidence="1 2">
    <name type="scientific">Catharanthus roseus</name>
    <name type="common">Madagascar periwinkle</name>
    <name type="synonym">Vinca rosea</name>
    <dbReference type="NCBI Taxonomy" id="4058"/>
    <lineage>
        <taxon>Eukaryota</taxon>
        <taxon>Viridiplantae</taxon>
        <taxon>Streptophyta</taxon>
        <taxon>Embryophyta</taxon>
        <taxon>Tracheophyta</taxon>
        <taxon>Spermatophyta</taxon>
        <taxon>Magnoliopsida</taxon>
        <taxon>eudicotyledons</taxon>
        <taxon>Gunneridae</taxon>
        <taxon>Pentapetalae</taxon>
        <taxon>asterids</taxon>
        <taxon>lamiids</taxon>
        <taxon>Gentianales</taxon>
        <taxon>Apocynaceae</taxon>
        <taxon>Rauvolfioideae</taxon>
        <taxon>Vinceae</taxon>
        <taxon>Catharanthinae</taxon>
        <taxon>Catharanthus</taxon>
    </lineage>
</organism>
<proteinExistence type="predicted"/>
<dbReference type="EMBL" id="CM044704">
    <property type="protein sequence ID" value="KAI5669872.1"/>
    <property type="molecule type" value="Genomic_DNA"/>
</dbReference>
<name>A0ACC0BB57_CATRO</name>
<dbReference type="Proteomes" id="UP001060085">
    <property type="component" value="Linkage Group LG04"/>
</dbReference>
<evidence type="ECO:0000313" key="1">
    <source>
        <dbReference type="EMBL" id="KAI5669872.1"/>
    </source>
</evidence>